<dbReference type="Pfam" id="PF04055">
    <property type="entry name" value="Radical_SAM"/>
    <property type="match status" value="1"/>
</dbReference>
<dbReference type="InterPro" id="IPR017896">
    <property type="entry name" value="4Fe4S_Fe-S-bd"/>
</dbReference>
<dbReference type="InterPro" id="IPR013785">
    <property type="entry name" value="Aldolase_TIM"/>
</dbReference>
<keyword evidence="3" id="KW-0949">S-adenosyl-L-methionine</keyword>
<protein>
    <submittedName>
        <fullName evidence="10">Radical SAM protein</fullName>
    </submittedName>
</protein>
<dbReference type="InterPro" id="IPR001041">
    <property type="entry name" value="2Fe-2S_ferredoxin-type"/>
</dbReference>
<dbReference type="PROSITE" id="PS51918">
    <property type="entry name" value="RADICAL_SAM"/>
    <property type="match status" value="1"/>
</dbReference>
<dbReference type="EMBL" id="CP040098">
    <property type="protein sequence ID" value="QCQ22297.1"/>
    <property type="molecule type" value="Genomic_DNA"/>
</dbReference>
<keyword evidence="5" id="KW-0408">Iron</keyword>
<dbReference type="InterPro" id="IPR006058">
    <property type="entry name" value="2Fe2S_fd_BS"/>
</dbReference>
<comment type="cofactor">
    <cofactor evidence="1">
        <name>[4Fe-4S] cluster</name>
        <dbReference type="ChEBI" id="CHEBI:49883"/>
    </cofactor>
</comment>
<dbReference type="KEGG" id="dax:FDQ92_09070"/>
<feature type="domain" description="2Fe-2S ferredoxin-type" evidence="7">
    <location>
        <begin position="58"/>
        <end position="137"/>
    </location>
</feature>
<dbReference type="Gene3D" id="3.20.20.70">
    <property type="entry name" value="Aldolase class I"/>
    <property type="match status" value="1"/>
</dbReference>
<keyword evidence="2" id="KW-0004">4Fe-4S</keyword>
<dbReference type="InterPro" id="IPR036010">
    <property type="entry name" value="2Fe-2S_ferredoxin-like_sf"/>
</dbReference>
<dbReference type="PROSITE" id="PS00198">
    <property type="entry name" value="4FE4S_FER_1"/>
    <property type="match status" value="1"/>
</dbReference>
<sequence>MVVSYIAIHHPEKCVQCGACIEIVACPGADKGICLGCGACVLACPNQALELVEQRRESEVTIEVDGRLAGVPARITVKEALAGLGYPVSSIPGEPGLFAPCMVGGCGSCAVEVDSEVRLACRTEVAEGMRIRTRLPEGYIPKRLVMGFNGHPAGGVGTPWQIKGKSSFIEVVCFTAGCNFRCPQCQNWLIAYRGKGDPLTPQEAARKLTQERKNLKLNRMTISGGECTLNRPWLVQFIRELKVLNPDPEAHFHVDTNGSLLTHDYIDELVEAGMTDIGIDLKALEISTFMRITGLTDQEQANKYKEIAWEAVSYIIHKYSGKVFLGVGIPYNKELNSIVEVSRIGERLGQIDPSIQVNVLNYSPEFRSRITPPSDKEMEAVGNALREVGLKTVLCQTARGIIGP</sequence>
<name>A0A4P8L2Y7_9BACT</name>
<dbReference type="AlphaFoldDB" id="A0A4P8L2Y7"/>
<dbReference type="SUPFAM" id="SSF54292">
    <property type="entry name" value="2Fe-2S ferredoxin-like"/>
    <property type="match status" value="1"/>
</dbReference>
<dbReference type="Proteomes" id="UP000298602">
    <property type="component" value="Chromosome"/>
</dbReference>
<dbReference type="GO" id="GO:0046872">
    <property type="term" value="F:metal ion binding"/>
    <property type="evidence" value="ECO:0007669"/>
    <property type="project" value="UniProtKB-KW"/>
</dbReference>
<dbReference type="PROSITE" id="PS51085">
    <property type="entry name" value="2FE2S_FER_2"/>
    <property type="match status" value="1"/>
</dbReference>
<dbReference type="RefSeq" id="WP_137424353.1">
    <property type="nucleotide sequence ID" value="NZ_CP040098.1"/>
</dbReference>
<accession>A0A4P8L2Y7</accession>
<dbReference type="OrthoDB" id="573392at2"/>
<organism evidence="10 11">
    <name type="scientific">Desulfoglaeba alkanexedens ALDC</name>
    <dbReference type="NCBI Taxonomy" id="980445"/>
    <lineage>
        <taxon>Bacteria</taxon>
        <taxon>Pseudomonadati</taxon>
        <taxon>Thermodesulfobacteriota</taxon>
        <taxon>Syntrophobacteria</taxon>
        <taxon>Syntrophobacterales</taxon>
        <taxon>Syntrophobacteraceae</taxon>
        <taxon>Desulfoglaeba</taxon>
    </lineage>
</organism>
<dbReference type="PANTHER" id="PTHR30352">
    <property type="entry name" value="PYRUVATE FORMATE-LYASE-ACTIVATING ENZYME"/>
    <property type="match status" value="1"/>
</dbReference>
<evidence type="ECO:0000256" key="1">
    <source>
        <dbReference type="ARBA" id="ARBA00001966"/>
    </source>
</evidence>
<dbReference type="SUPFAM" id="SSF102114">
    <property type="entry name" value="Radical SAM enzymes"/>
    <property type="match status" value="1"/>
</dbReference>
<evidence type="ECO:0000256" key="3">
    <source>
        <dbReference type="ARBA" id="ARBA00022691"/>
    </source>
</evidence>
<evidence type="ECO:0000256" key="4">
    <source>
        <dbReference type="ARBA" id="ARBA00022723"/>
    </source>
</evidence>
<dbReference type="PROSITE" id="PS51379">
    <property type="entry name" value="4FE4S_FER_2"/>
    <property type="match status" value="1"/>
</dbReference>
<dbReference type="InterPro" id="IPR007197">
    <property type="entry name" value="rSAM"/>
</dbReference>
<dbReference type="GO" id="GO:0003824">
    <property type="term" value="F:catalytic activity"/>
    <property type="evidence" value="ECO:0007669"/>
    <property type="project" value="InterPro"/>
</dbReference>
<feature type="domain" description="Radical SAM core" evidence="9">
    <location>
        <begin position="164"/>
        <end position="404"/>
    </location>
</feature>
<dbReference type="InterPro" id="IPR034457">
    <property type="entry name" value="Organic_radical-activating"/>
</dbReference>
<feature type="domain" description="4Fe-4S ferredoxin-type" evidence="8">
    <location>
        <begin position="25"/>
        <end position="54"/>
    </location>
</feature>
<keyword evidence="11" id="KW-1185">Reference proteome</keyword>
<keyword evidence="6" id="KW-0411">Iron-sulfur</keyword>
<evidence type="ECO:0000313" key="10">
    <source>
        <dbReference type="EMBL" id="QCQ22297.1"/>
    </source>
</evidence>
<evidence type="ECO:0000256" key="2">
    <source>
        <dbReference type="ARBA" id="ARBA00022485"/>
    </source>
</evidence>
<evidence type="ECO:0000256" key="5">
    <source>
        <dbReference type="ARBA" id="ARBA00023004"/>
    </source>
</evidence>
<gene>
    <name evidence="10" type="ORF">FDQ92_09070</name>
</gene>
<dbReference type="SUPFAM" id="SSF54862">
    <property type="entry name" value="4Fe-4S ferredoxins"/>
    <property type="match status" value="1"/>
</dbReference>
<dbReference type="GO" id="GO:0051539">
    <property type="term" value="F:4 iron, 4 sulfur cluster binding"/>
    <property type="evidence" value="ECO:0007669"/>
    <property type="project" value="UniProtKB-KW"/>
</dbReference>
<dbReference type="SFLD" id="SFLDS00029">
    <property type="entry name" value="Radical_SAM"/>
    <property type="match status" value="1"/>
</dbReference>
<proteinExistence type="predicted"/>
<evidence type="ECO:0000259" key="7">
    <source>
        <dbReference type="PROSITE" id="PS51085"/>
    </source>
</evidence>
<evidence type="ECO:0000256" key="6">
    <source>
        <dbReference type="ARBA" id="ARBA00023014"/>
    </source>
</evidence>
<dbReference type="GO" id="GO:0051537">
    <property type="term" value="F:2 iron, 2 sulfur cluster binding"/>
    <property type="evidence" value="ECO:0007669"/>
    <property type="project" value="InterPro"/>
</dbReference>
<dbReference type="InterPro" id="IPR058240">
    <property type="entry name" value="rSAM_sf"/>
</dbReference>
<evidence type="ECO:0000259" key="8">
    <source>
        <dbReference type="PROSITE" id="PS51379"/>
    </source>
</evidence>
<reference evidence="10 11" key="1">
    <citation type="submission" date="2019-05" db="EMBL/GenBank/DDBJ databases">
        <title>The Complete Genome Sequence of the n-alkane-degrading Desulfoglaeba alkanexedens ALDC reveals multiple alkylsuccinate synthase gene clusters.</title>
        <authorList>
            <person name="Callaghan A.V."/>
            <person name="Davidova I.A."/>
            <person name="Duncan K.E."/>
            <person name="Morris B."/>
            <person name="McInerney M.J."/>
        </authorList>
    </citation>
    <scope>NUCLEOTIDE SEQUENCE [LARGE SCALE GENOMIC DNA]</scope>
    <source>
        <strain evidence="10 11">ALDC</strain>
    </source>
</reference>
<evidence type="ECO:0000259" key="9">
    <source>
        <dbReference type="PROSITE" id="PS51918"/>
    </source>
</evidence>
<evidence type="ECO:0000313" key="11">
    <source>
        <dbReference type="Proteomes" id="UP000298602"/>
    </source>
</evidence>
<dbReference type="CDD" id="cd00207">
    <property type="entry name" value="fer2"/>
    <property type="match status" value="1"/>
</dbReference>
<dbReference type="Gene3D" id="3.10.20.740">
    <property type="match status" value="1"/>
</dbReference>
<dbReference type="InterPro" id="IPR017900">
    <property type="entry name" value="4Fe4S_Fe_S_CS"/>
</dbReference>
<reference evidence="10 11" key="2">
    <citation type="submission" date="2019-05" db="EMBL/GenBank/DDBJ databases">
        <authorList>
            <person name="Suflita J.M."/>
            <person name="Marks C.R."/>
        </authorList>
    </citation>
    <scope>NUCLEOTIDE SEQUENCE [LARGE SCALE GENOMIC DNA]</scope>
    <source>
        <strain evidence="10 11">ALDC</strain>
    </source>
</reference>
<keyword evidence="4" id="KW-0479">Metal-binding</keyword>
<dbReference type="Gene3D" id="3.30.70.20">
    <property type="match status" value="1"/>
</dbReference>
<dbReference type="PROSITE" id="PS00197">
    <property type="entry name" value="2FE2S_FER_1"/>
    <property type="match status" value="1"/>
</dbReference>
<dbReference type="CDD" id="cd01335">
    <property type="entry name" value="Radical_SAM"/>
    <property type="match status" value="1"/>
</dbReference>
<dbReference type="Pfam" id="PF13510">
    <property type="entry name" value="Fer2_4"/>
    <property type="match status" value="1"/>
</dbReference>
<dbReference type="PANTHER" id="PTHR30352:SF13">
    <property type="entry name" value="GLYCYL-RADICAL ENZYME ACTIVATING ENZYME YJJW-RELATED"/>
    <property type="match status" value="1"/>
</dbReference>